<dbReference type="Gene3D" id="2.40.50.140">
    <property type="entry name" value="Nucleic acid-binding proteins"/>
    <property type="match status" value="1"/>
</dbReference>
<dbReference type="GO" id="GO:0042555">
    <property type="term" value="C:MCM complex"/>
    <property type="evidence" value="ECO:0007669"/>
    <property type="project" value="UniProtKB-UniRule"/>
</dbReference>
<dbReference type="Pfam" id="PF00493">
    <property type="entry name" value="MCM"/>
    <property type="match status" value="1"/>
</dbReference>
<dbReference type="EMBL" id="FN668650">
    <property type="protein sequence ID" value="CBK22593.2"/>
    <property type="molecule type" value="Genomic_DNA"/>
</dbReference>
<dbReference type="Gene3D" id="2.20.28.10">
    <property type="match status" value="1"/>
</dbReference>
<dbReference type="GO" id="GO:0016887">
    <property type="term" value="F:ATP hydrolysis activity"/>
    <property type="evidence" value="ECO:0007669"/>
    <property type="project" value="RHEA"/>
</dbReference>
<comment type="function">
    <text evidence="11">Acts as component of the MCM2-7 complex (MCM complex) which is the replicative helicase essential for 'once per cell cycle' DNA replication initiation and elongation in eukaryotic cells. The active ATPase sites in the MCM2-7 ring are formed through the interaction surfaces of two neighboring subunits such that a critical structure of a conserved arginine finger motif is provided in trans relative to the ATP-binding site of the Walker A box of the adjacent subunit. The six ATPase active sites, however, are likely to contribute differentially to the complex helicase activity.</text>
</comment>
<evidence type="ECO:0000256" key="6">
    <source>
        <dbReference type="ARBA" id="ARBA00022806"/>
    </source>
</evidence>
<dbReference type="OrthoDB" id="10251574at2759"/>
<keyword evidence="5 11" id="KW-0378">Hydrolase</keyword>
<sequence length="633" mass="70945">MSVFKQFLEDFQAEGEESGTYIRKINQLIEENNRYLNLDCNDLRTFPTTSKLYEQLILFPQKIIQVFDVVVNELVSTLHPSTPFSIHIHVFNIGNKHPMRDLSTDNIDQLVCVEGMITRVGDLIPDIRIATFVCSNCKHRAEVHRIGNRIDCPARCEQCHSPNTLRIDSTDCIFNDKQVVKMQEVPDQVPQGETPQSVTMFASEELFDCVKPGDKVEVTGIFRALPVRISPNRTTVRDVFNTFIDVLHYRKKVDKRFAVEGEELDDVQQVEEERRREEARLVELSHDENIYAKLTASIAPSIWSNSKRSVTCRGMDDVKKGLLCMLFGGNQPDDERGPHFRGDINILLCGDPGTSKSQLLSCVHQLAPRGIYTSGKGSSAVGLTAYVTRDPETYDLILESGALVLSDKGICCIDEFDKMDDTTRSVLHEAMEQQTISVAKAGIICTLNARTSILAAANPVNSRYDPNLSVMQNLQLPPTLLSRFDLIYLILDKPVEALDRQLATHLISLYTEHPENHVEVAPIDKKTLTDYISYARRNVHPVIPDAAAVQLEEEYIKMRSLGARSTAGNVVTATPRQLESLIRISEALAKMKLNSEVSVEDVKEAARLINVATQRAATDPRTGVINMSSIYAE</sequence>
<dbReference type="Proteomes" id="UP000008312">
    <property type="component" value="Unassembled WGS sequence"/>
</dbReference>
<comment type="catalytic activity">
    <reaction evidence="11">
        <text>ATP + H2O = ADP + phosphate + H(+)</text>
        <dbReference type="Rhea" id="RHEA:13065"/>
        <dbReference type="ChEBI" id="CHEBI:15377"/>
        <dbReference type="ChEBI" id="CHEBI:15378"/>
        <dbReference type="ChEBI" id="CHEBI:30616"/>
        <dbReference type="ChEBI" id="CHEBI:43474"/>
        <dbReference type="ChEBI" id="CHEBI:456216"/>
        <dbReference type="EC" id="3.6.4.12"/>
    </reaction>
</comment>
<dbReference type="InterPro" id="IPR018525">
    <property type="entry name" value="MCM_CS"/>
</dbReference>
<keyword evidence="6 11" id="KW-0347">Helicase</keyword>
<comment type="subcellular location">
    <subcellularLocation>
        <location evidence="1">Nucleus</location>
    </subcellularLocation>
</comment>
<dbReference type="InterPro" id="IPR031327">
    <property type="entry name" value="MCM"/>
</dbReference>
<evidence type="ECO:0000256" key="9">
    <source>
        <dbReference type="ARBA" id="ARBA00023242"/>
    </source>
</evidence>
<gene>
    <name evidence="13" type="ORF">GSBLH_T00002698001</name>
</gene>
<dbReference type="GO" id="GO:0005524">
    <property type="term" value="F:ATP binding"/>
    <property type="evidence" value="ECO:0007669"/>
    <property type="project" value="UniProtKB-UniRule"/>
</dbReference>
<dbReference type="FunFam" id="2.20.28.10:FF:000003">
    <property type="entry name" value="DNA helicase"/>
    <property type="match status" value="1"/>
</dbReference>
<dbReference type="Gene3D" id="3.40.50.300">
    <property type="entry name" value="P-loop containing nucleotide triphosphate hydrolases"/>
    <property type="match status" value="1"/>
</dbReference>
<dbReference type="InterPro" id="IPR027417">
    <property type="entry name" value="P-loop_NTPase"/>
</dbReference>
<dbReference type="PANTHER" id="PTHR11630">
    <property type="entry name" value="DNA REPLICATION LICENSING FACTOR MCM FAMILY MEMBER"/>
    <property type="match status" value="1"/>
</dbReference>
<dbReference type="PRINTS" id="PR01657">
    <property type="entry name" value="MCMFAMILY"/>
</dbReference>
<comment type="similarity">
    <text evidence="2 10">Belongs to the MCM family.</text>
</comment>
<keyword evidence="14" id="KW-1185">Reference proteome</keyword>
<keyword evidence="3 11" id="KW-0235">DNA replication</keyword>
<dbReference type="InterPro" id="IPR008047">
    <property type="entry name" value="MCM_4"/>
</dbReference>
<name>D8M3X0_BLAHO</name>
<evidence type="ECO:0000313" key="13">
    <source>
        <dbReference type="EMBL" id="CBK22593.2"/>
    </source>
</evidence>
<keyword evidence="7 10" id="KW-0067">ATP-binding</keyword>
<evidence type="ECO:0000256" key="7">
    <source>
        <dbReference type="ARBA" id="ARBA00022840"/>
    </source>
</evidence>
<dbReference type="SUPFAM" id="SSF50249">
    <property type="entry name" value="Nucleic acid-binding proteins"/>
    <property type="match status" value="1"/>
</dbReference>
<evidence type="ECO:0000313" key="14">
    <source>
        <dbReference type="Proteomes" id="UP000008312"/>
    </source>
</evidence>
<dbReference type="PROSITE" id="PS00847">
    <property type="entry name" value="MCM_1"/>
    <property type="match status" value="1"/>
</dbReference>
<evidence type="ECO:0000256" key="2">
    <source>
        <dbReference type="ARBA" id="ARBA00008010"/>
    </source>
</evidence>
<dbReference type="RefSeq" id="XP_012896641.1">
    <property type="nucleotide sequence ID" value="XM_013041187.1"/>
</dbReference>
<dbReference type="Pfam" id="PF17855">
    <property type="entry name" value="MCM_lid"/>
    <property type="match status" value="1"/>
</dbReference>
<keyword evidence="9 11" id="KW-0539">Nucleus</keyword>
<dbReference type="FunFam" id="3.40.50.300:FF:000217">
    <property type="entry name" value="DNA helicase"/>
    <property type="match status" value="1"/>
</dbReference>
<dbReference type="InterPro" id="IPR001208">
    <property type="entry name" value="MCM_dom"/>
</dbReference>
<accession>D8M3X0</accession>
<dbReference type="SUPFAM" id="SSF52540">
    <property type="entry name" value="P-loop containing nucleoside triphosphate hydrolases"/>
    <property type="match status" value="1"/>
</dbReference>
<dbReference type="FunCoup" id="D8M3X0">
    <property type="interactions" value="503"/>
</dbReference>
<dbReference type="PROSITE" id="PS50051">
    <property type="entry name" value="MCM_2"/>
    <property type="match status" value="1"/>
</dbReference>
<organism evidence="13">
    <name type="scientific">Blastocystis hominis</name>
    <dbReference type="NCBI Taxonomy" id="12968"/>
    <lineage>
        <taxon>Eukaryota</taxon>
        <taxon>Sar</taxon>
        <taxon>Stramenopiles</taxon>
        <taxon>Bigyra</taxon>
        <taxon>Opalozoa</taxon>
        <taxon>Opalinata</taxon>
        <taxon>Blastocystidae</taxon>
        <taxon>Blastocystis</taxon>
    </lineage>
</organism>
<dbReference type="Gene3D" id="3.30.1640.10">
    <property type="entry name" value="mini-chromosome maintenance (MCM) complex, chain A, domain 1"/>
    <property type="match status" value="1"/>
</dbReference>
<dbReference type="GeneID" id="24919843"/>
<feature type="domain" description="MCM C-terminal AAA(+) ATPase" evidence="12">
    <location>
        <begin position="290"/>
        <end position="506"/>
    </location>
</feature>
<comment type="subunit">
    <text evidence="11">Component of the MCM2-7 complex.</text>
</comment>
<dbReference type="InParanoid" id="D8M3X0"/>
<evidence type="ECO:0000256" key="3">
    <source>
        <dbReference type="ARBA" id="ARBA00022705"/>
    </source>
</evidence>
<protein>
    <recommendedName>
        <fullName evidence="11">DNA replication licensing factor MCM4</fullName>
        <ecNumber evidence="11">3.6.4.12</ecNumber>
    </recommendedName>
</protein>
<dbReference type="SMART" id="SM00350">
    <property type="entry name" value="MCM"/>
    <property type="match status" value="1"/>
</dbReference>
<dbReference type="InterPro" id="IPR012340">
    <property type="entry name" value="NA-bd_OB-fold"/>
</dbReference>
<dbReference type="PRINTS" id="PR01660">
    <property type="entry name" value="MCMPROTEIN4"/>
</dbReference>
<dbReference type="Pfam" id="PF17207">
    <property type="entry name" value="MCM_OB"/>
    <property type="match status" value="1"/>
</dbReference>
<dbReference type="EC" id="3.6.4.12" evidence="11"/>
<evidence type="ECO:0000256" key="1">
    <source>
        <dbReference type="ARBA" id="ARBA00004123"/>
    </source>
</evidence>
<evidence type="ECO:0000256" key="10">
    <source>
        <dbReference type="RuleBase" id="RU004070"/>
    </source>
</evidence>
<dbReference type="InterPro" id="IPR027925">
    <property type="entry name" value="MCM_N"/>
</dbReference>
<evidence type="ECO:0000259" key="12">
    <source>
        <dbReference type="PROSITE" id="PS50051"/>
    </source>
</evidence>
<dbReference type="OMA" id="TEIGDGW"/>
<evidence type="ECO:0000256" key="5">
    <source>
        <dbReference type="ARBA" id="ARBA00022801"/>
    </source>
</evidence>
<proteinExistence type="inferred from homology"/>
<evidence type="ECO:0000256" key="11">
    <source>
        <dbReference type="RuleBase" id="RU368062"/>
    </source>
</evidence>
<dbReference type="InterPro" id="IPR033762">
    <property type="entry name" value="MCM_OB"/>
</dbReference>
<dbReference type="Pfam" id="PF14551">
    <property type="entry name" value="MCM_N"/>
    <property type="match status" value="1"/>
</dbReference>
<evidence type="ECO:0000256" key="8">
    <source>
        <dbReference type="ARBA" id="ARBA00023125"/>
    </source>
</evidence>
<reference evidence="13" key="1">
    <citation type="submission" date="2010-02" db="EMBL/GenBank/DDBJ databases">
        <title>Sequencing and annotation of the Blastocystis hominis genome.</title>
        <authorList>
            <person name="Wincker P."/>
        </authorList>
    </citation>
    <scope>NUCLEOTIDE SEQUENCE</scope>
    <source>
        <strain evidence="13">Singapore isolate B</strain>
    </source>
</reference>
<keyword evidence="4 10" id="KW-0547">Nucleotide-binding</keyword>
<dbReference type="GO" id="GO:0006271">
    <property type="term" value="P:DNA strand elongation involved in DNA replication"/>
    <property type="evidence" value="ECO:0007669"/>
    <property type="project" value="TreeGrafter"/>
</dbReference>
<dbReference type="PANTHER" id="PTHR11630:SF66">
    <property type="entry name" value="DNA REPLICATION LICENSING FACTOR MCM4"/>
    <property type="match status" value="1"/>
</dbReference>
<keyword evidence="8 10" id="KW-0238">DNA-binding</keyword>
<dbReference type="GO" id="GO:0017116">
    <property type="term" value="F:single-stranded DNA helicase activity"/>
    <property type="evidence" value="ECO:0007669"/>
    <property type="project" value="TreeGrafter"/>
</dbReference>
<dbReference type="GO" id="GO:0000727">
    <property type="term" value="P:double-strand break repair via break-induced replication"/>
    <property type="evidence" value="ECO:0007669"/>
    <property type="project" value="TreeGrafter"/>
</dbReference>
<dbReference type="GO" id="GO:0003697">
    <property type="term" value="F:single-stranded DNA binding"/>
    <property type="evidence" value="ECO:0007669"/>
    <property type="project" value="TreeGrafter"/>
</dbReference>
<dbReference type="GO" id="GO:0005634">
    <property type="term" value="C:nucleus"/>
    <property type="evidence" value="ECO:0007669"/>
    <property type="project" value="UniProtKB-SubCell"/>
</dbReference>
<evidence type="ECO:0000256" key="4">
    <source>
        <dbReference type="ARBA" id="ARBA00022741"/>
    </source>
</evidence>
<dbReference type="InterPro" id="IPR041562">
    <property type="entry name" value="MCM_lid"/>
</dbReference>
<dbReference type="GO" id="GO:1902975">
    <property type="term" value="P:mitotic DNA replication initiation"/>
    <property type="evidence" value="ECO:0007669"/>
    <property type="project" value="TreeGrafter"/>
</dbReference>
<dbReference type="AlphaFoldDB" id="D8M3X0"/>